<evidence type="ECO:0000313" key="4">
    <source>
        <dbReference type="Proteomes" id="UP000815325"/>
    </source>
</evidence>
<feature type="region of interest" description="Disordered" evidence="1">
    <location>
        <begin position="448"/>
        <end position="477"/>
    </location>
</feature>
<feature type="region of interest" description="Disordered" evidence="1">
    <location>
        <begin position="291"/>
        <end position="317"/>
    </location>
</feature>
<evidence type="ECO:0000313" key="3">
    <source>
        <dbReference type="EMBL" id="KAF5843432.1"/>
    </source>
</evidence>
<feature type="compositionally biased region" description="Polar residues" evidence="1">
    <location>
        <begin position="135"/>
        <end position="150"/>
    </location>
</feature>
<name>A0ABQ7H9A4_DUNSA</name>
<evidence type="ECO:0000256" key="2">
    <source>
        <dbReference type="SAM" id="SignalP"/>
    </source>
</evidence>
<feature type="compositionally biased region" description="Low complexity" evidence="1">
    <location>
        <begin position="42"/>
        <end position="60"/>
    </location>
</feature>
<sequence length="728" mass="76949">MRTSANAPLLSPLLVLTGVGGIKDARLQQLLPRLQHTLLTNPAQPQPQQQSQPQAPGSPGLQDPVNGSRLAQLISNKQAAARGSSTLGSPSPQSSAAAQPEDTSAASAVPGAAGSENTISASAKSGTAQAPDGTDCQNTGGSQSGNSVGKESQPIFSDIAPSAQPESPPASTQHQPAQQQADLAQQQPQHDCILEHETQAYSQQQQQLQHCSKQGGGRQQQLLGPPSLLPSQKEQQQQQQQHSSKDHAPLSHHQARHPQRPLFGGVYVRDGCVEMTLDLLTFMPPLPQTLAAPSSSTSPLINAQVAPDESTSSRSCLQHSQWLPQHPGSWLDIMGLSHRLPPVYSQHAPCSSPVKLHRGSARVGGALDSMPQQQQQQQQQQEWTAGQRALCLRSHQPAQPILASGRASSGSNTGDAAHCDPYLKLQLGEGEAVRTWRHQPCLHVIPPSPHLNASPPPATRAGQGVSGGGDPEDAGALAAELGDPQEPLSHLQQRGWHLELPTPPQQQGLHLEEQCQDAASYGNSSLNSCCPHTGEQGASPAAQLLGVYPHVVVAKHPGCSDSSRRSNAALAPPPHGTAGAQPGPVQEPACPRVHLYVLLPDTHAASGRVYYAQQQQQQQQEQQGGMQSTKQQRQQQGGMHSTMQQQQQGGLHSIMQQQQPGMRSVPVTARHQGRYLHVRVLSSRVCPLKTGSGPAAAGAACEAPGMPALVALEVELAAHLCPGLVHFE</sequence>
<feature type="region of interest" description="Disordered" evidence="1">
    <location>
        <begin position="42"/>
        <end position="188"/>
    </location>
</feature>
<proteinExistence type="predicted"/>
<feature type="region of interest" description="Disordered" evidence="1">
    <location>
        <begin position="364"/>
        <end position="386"/>
    </location>
</feature>
<comment type="caution">
    <text evidence="3">The sequence shown here is derived from an EMBL/GenBank/DDBJ whole genome shotgun (WGS) entry which is preliminary data.</text>
</comment>
<feature type="compositionally biased region" description="Low complexity" evidence="1">
    <location>
        <begin position="613"/>
        <end position="638"/>
    </location>
</feature>
<dbReference type="Proteomes" id="UP000815325">
    <property type="component" value="Unassembled WGS sequence"/>
</dbReference>
<evidence type="ECO:0000256" key="1">
    <source>
        <dbReference type="SAM" id="MobiDB-lite"/>
    </source>
</evidence>
<feature type="chain" id="PRO_5045401556" evidence="2">
    <location>
        <begin position="22"/>
        <end position="728"/>
    </location>
</feature>
<feature type="signal peptide" evidence="2">
    <location>
        <begin position="1"/>
        <end position="21"/>
    </location>
</feature>
<feature type="region of interest" description="Disordered" evidence="1">
    <location>
        <begin position="611"/>
        <end position="667"/>
    </location>
</feature>
<organism evidence="3 4">
    <name type="scientific">Dunaliella salina</name>
    <name type="common">Green alga</name>
    <name type="synonym">Protococcus salinus</name>
    <dbReference type="NCBI Taxonomy" id="3046"/>
    <lineage>
        <taxon>Eukaryota</taxon>
        <taxon>Viridiplantae</taxon>
        <taxon>Chlorophyta</taxon>
        <taxon>core chlorophytes</taxon>
        <taxon>Chlorophyceae</taxon>
        <taxon>CS clade</taxon>
        <taxon>Chlamydomonadales</taxon>
        <taxon>Dunaliellaceae</taxon>
        <taxon>Dunaliella</taxon>
    </lineage>
</organism>
<feature type="compositionally biased region" description="Low complexity" evidence="1">
    <location>
        <begin position="83"/>
        <end position="115"/>
    </location>
</feature>
<feature type="compositionally biased region" description="Polar residues" evidence="1">
    <location>
        <begin position="291"/>
        <end position="301"/>
    </location>
</feature>
<dbReference type="EMBL" id="MU069442">
    <property type="protein sequence ID" value="KAF5843432.1"/>
    <property type="molecule type" value="Genomic_DNA"/>
</dbReference>
<feature type="compositionally biased region" description="Low complexity" evidence="1">
    <location>
        <begin position="219"/>
        <end position="241"/>
    </location>
</feature>
<feature type="compositionally biased region" description="Polar residues" evidence="1">
    <location>
        <begin position="639"/>
        <end position="661"/>
    </location>
</feature>
<feature type="region of interest" description="Disordered" evidence="1">
    <location>
        <begin position="204"/>
        <end position="262"/>
    </location>
</feature>
<accession>A0ABQ7H9A4</accession>
<feature type="compositionally biased region" description="Low complexity" evidence="1">
    <location>
        <begin position="372"/>
        <end position="381"/>
    </location>
</feature>
<protein>
    <submittedName>
        <fullName evidence="3">Uncharacterized protein</fullName>
    </submittedName>
</protein>
<feature type="region of interest" description="Disordered" evidence="1">
    <location>
        <begin position="558"/>
        <end position="587"/>
    </location>
</feature>
<keyword evidence="2" id="KW-0732">Signal</keyword>
<gene>
    <name evidence="3" type="ORF">DUNSADRAFT_15727</name>
</gene>
<feature type="compositionally biased region" description="Low complexity" evidence="1">
    <location>
        <begin position="160"/>
        <end position="188"/>
    </location>
</feature>
<feature type="compositionally biased region" description="Pro residues" evidence="1">
    <location>
        <begin position="448"/>
        <end position="458"/>
    </location>
</feature>
<feature type="compositionally biased region" description="Polar residues" evidence="1">
    <location>
        <begin position="116"/>
        <end position="128"/>
    </location>
</feature>
<feature type="non-terminal residue" evidence="3">
    <location>
        <position position="728"/>
    </location>
</feature>
<keyword evidence="4" id="KW-1185">Reference proteome</keyword>
<reference evidence="3" key="1">
    <citation type="submission" date="2017-08" db="EMBL/GenBank/DDBJ databases">
        <authorList>
            <person name="Polle J.E."/>
            <person name="Barry K."/>
            <person name="Cushman J."/>
            <person name="Schmutz J."/>
            <person name="Tran D."/>
            <person name="Hathwaick L.T."/>
            <person name="Yim W.C."/>
            <person name="Jenkins J."/>
            <person name="Mckie-Krisberg Z.M."/>
            <person name="Prochnik S."/>
            <person name="Lindquist E."/>
            <person name="Dockter R.B."/>
            <person name="Adam C."/>
            <person name="Molina H."/>
            <person name="Bunkerborg J."/>
            <person name="Jin E."/>
            <person name="Buchheim M."/>
            <person name="Magnuson J."/>
        </authorList>
    </citation>
    <scope>NUCLEOTIDE SEQUENCE</scope>
    <source>
        <strain evidence="3">CCAP 19/18</strain>
    </source>
</reference>